<gene>
    <name evidence="6" type="ORF">I8J32_007880</name>
</gene>
<dbReference type="PANTHER" id="PTHR13887">
    <property type="entry name" value="GLUTATHIONE S-TRANSFERASE KAPPA"/>
    <property type="match status" value="1"/>
</dbReference>
<dbReference type="InterPro" id="IPR001853">
    <property type="entry name" value="DSBA-like_thioredoxin_dom"/>
</dbReference>
<evidence type="ECO:0000313" key="6">
    <source>
        <dbReference type="EMBL" id="QSX79743.1"/>
    </source>
</evidence>
<evidence type="ECO:0000256" key="2">
    <source>
        <dbReference type="ARBA" id="ARBA00023002"/>
    </source>
</evidence>
<evidence type="ECO:0000256" key="1">
    <source>
        <dbReference type="ARBA" id="ARBA00022729"/>
    </source>
</evidence>
<evidence type="ECO:0000259" key="5">
    <source>
        <dbReference type="Pfam" id="PF01323"/>
    </source>
</evidence>
<name>A0A974Y330_9GAMM</name>
<dbReference type="PANTHER" id="PTHR13887:SF14">
    <property type="entry name" value="DISULFIDE BOND FORMATION PROTEIN D"/>
    <property type="match status" value="1"/>
</dbReference>
<evidence type="ECO:0000256" key="4">
    <source>
        <dbReference type="ARBA" id="ARBA00023284"/>
    </source>
</evidence>
<dbReference type="Gene3D" id="3.40.30.10">
    <property type="entry name" value="Glutaredoxin"/>
    <property type="match status" value="1"/>
</dbReference>
<dbReference type="KEGG" id="lsf:I8J32_007880"/>
<keyword evidence="2" id="KW-0560">Oxidoreductase</keyword>
<dbReference type="Proteomes" id="UP000639274">
    <property type="component" value="Chromosome"/>
</dbReference>
<keyword evidence="7" id="KW-1185">Reference proteome</keyword>
<keyword evidence="4" id="KW-0676">Redox-active center</keyword>
<dbReference type="EMBL" id="CP071518">
    <property type="protein sequence ID" value="QSX79743.1"/>
    <property type="molecule type" value="Genomic_DNA"/>
</dbReference>
<feature type="domain" description="DSBA-like thioredoxin" evidence="5">
    <location>
        <begin position="17"/>
        <end position="87"/>
    </location>
</feature>
<accession>A0A974Y330</accession>
<dbReference type="SUPFAM" id="SSF52833">
    <property type="entry name" value="Thioredoxin-like"/>
    <property type="match status" value="1"/>
</dbReference>
<proteinExistence type="predicted"/>
<dbReference type="Pfam" id="PF01323">
    <property type="entry name" value="DSBA"/>
    <property type="match status" value="1"/>
</dbReference>
<sequence length="111" mass="11947">MAGMAAETAEFAGGYGRFWELHDAIFANQPRLSPELLLTLVSALELPAQEFQEALASGLHAPKVQADFMGGVRSGVNGTPTFFINGVRHDADYSFTDLAANIEDAMLAMTR</sequence>
<evidence type="ECO:0000256" key="3">
    <source>
        <dbReference type="ARBA" id="ARBA00023157"/>
    </source>
</evidence>
<keyword evidence="1" id="KW-0732">Signal</keyword>
<protein>
    <submittedName>
        <fullName evidence="6">Thioredoxin domain-containing protein</fullName>
    </submittedName>
</protein>
<keyword evidence="3" id="KW-1015">Disulfide bond</keyword>
<evidence type="ECO:0000313" key="7">
    <source>
        <dbReference type="Proteomes" id="UP000639274"/>
    </source>
</evidence>
<dbReference type="AlphaFoldDB" id="A0A974Y330"/>
<dbReference type="InterPro" id="IPR036249">
    <property type="entry name" value="Thioredoxin-like_sf"/>
</dbReference>
<dbReference type="GO" id="GO:0016491">
    <property type="term" value="F:oxidoreductase activity"/>
    <property type="evidence" value="ECO:0007669"/>
    <property type="project" value="UniProtKB-KW"/>
</dbReference>
<reference evidence="6 7" key="1">
    <citation type="submission" date="2021-03" db="EMBL/GenBank/DDBJ databases">
        <title>Lysobacter sp. nov. isolated from soil of gangwondo yeongwol, south Korea.</title>
        <authorList>
            <person name="Kim K.R."/>
            <person name="Kim K.H."/>
            <person name="Jeon C.O."/>
        </authorList>
    </citation>
    <scope>NUCLEOTIDE SEQUENCE [LARGE SCALE GENOMIC DNA]</scope>
    <source>
        <strain evidence="6 7">R19</strain>
    </source>
</reference>
<organism evidence="6 7">
    <name type="scientific">Agrilutibacter solisilvae</name>
    <dbReference type="NCBI Taxonomy" id="2763317"/>
    <lineage>
        <taxon>Bacteria</taxon>
        <taxon>Pseudomonadati</taxon>
        <taxon>Pseudomonadota</taxon>
        <taxon>Gammaproteobacteria</taxon>
        <taxon>Lysobacterales</taxon>
        <taxon>Lysobacteraceae</taxon>
        <taxon>Agrilutibacter</taxon>
    </lineage>
</organism>